<dbReference type="RefSeq" id="WP_022611400.1">
    <property type="nucleotide sequence ID" value="NZ_LK391965.1"/>
</dbReference>
<feature type="domain" description="Phage tail collar" evidence="1">
    <location>
        <begin position="6"/>
        <end position="62"/>
    </location>
</feature>
<accession>A0AAV2VN89</accession>
<evidence type="ECO:0000313" key="2">
    <source>
        <dbReference type="EMBL" id="CCO46180.1"/>
    </source>
</evidence>
<reference evidence="2 3" key="1">
    <citation type="journal article" date="2013" name="ISME J.">
        <title>Comparative genomics of pathogenic lineages of Vibrio nigripulchritudo identifies virulence-associated traits.</title>
        <authorList>
            <person name="Goudenege D."/>
            <person name="Labreuche Y."/>
            <person name="Krin E."/>
            <person name="Ansquer D."/>
            <person name="Mangenot S."/>
            <person name="Calteau A."/>
            <person name="Medigue C."/>
            <person name="Mazel D."/>
            <person name="Polz M.F."/>
            <person name="Le Roux F."/>
        </authorList>
    </citation>
    <scope>NUCLEOTIDE SEQUENCE [LARGE SCALE GENOMIC DNA]</scope>
    <source>
        <strain evidence="2 3">SOn1</strain>
    </source>
</reference>
<dbReference type="Gene3D" id="3.90.1340.10">
    <property type="entry name" value="Phage tail collar domain"/>
    <property type="match status" value="1"/>
</dbReference>
<dbReference type="Proteomes" id="UP000018211">
    <property type="component" value="Unassembled WGS sequence"/>
</dbReference>
<dbReference type="AlphaFoldDB" id="A0AAV2VN89"/>
<dbReference type="Pfam" id="PF07484">
    <property type="entry name" value="Collar"/>
    <property type="match status" value="1"/>
</dbReference>
<evidence type="ECO:0000313" key="3">
    <source>
        <dbReference type="Proteomes" id="UP000018211"/>
    </source>
</evidence>
<proteinExistence type="predicted"/>
<gene>
    <name evidence="2" type="ORF">VIBNISOn1_1690025</name>
</gene>
<evidence type="ECO:0000259" key="1">
    <source>
        <dbReference type="Pfam" id="PF07484"/>
    </source>
</evidence>
<dbReference type="SUPFAM" id="SSF88874">
    <property type="entry name" value="Receptor-binding domain of short tail fibre protein gp12"/>
    <property type="match status" value="1"/>
</dbReference>
<protein>
    <submittedName>
        <fullName evidence="2">Tail Collar domain protein</fullName>
    </submittedName>
</protein>
<name>A0AAV2VN89_9VIBR</name>
<comment type="caution">
    <text evidence="2">The sequence shown here is derived from an EMBL/GenBank/DDBJ whole genome shotgun (WGS) entry which is preliminary data.</text>
</comment>
<sequence>MEPFIGQVMMFAGNYAPKGWALCDGELLSISDYPALFSVIGDIYGGDGVKNFALPDLQGRAPVGQGKGHELSHRVIGQSLGQEEVSLHVGNLPSHSTQVSVSIDIPVNTGAGNEDETNPSAGVLANNGVDRFASDETIGEKYAGKSIIAKGKTLPIGNNLPVDIIQPSLVMNYIIALDGIYPARE</sequence>
<dbReference type="EMBL" id="CAOF01000078">
    <property type="protein sequence ID" value="CCO46180.1"/>
    <property type="molecule type" value="Genomic_DNA"/>
</dbReference>
<organism evidence="2 3">
    <name type="scientific">Vibrio nigripulchritudo SOn1</name>
    <dbReference type="NCBI Taxonomy" id="1238450"/>
    <lineage>
        <taxon>Bacteria</taxon>
        <taxon>Pseudomonadati</taxon>
        <taxon>Pseudomonadota</taxon>
        <taxon>Gammaproteobacteria</taxon>
        <taxon>Vibrionales</taxon>
        <taxon>Vibrionaceae</taxon>
        <taxon>Vibrio</taxon>
    </lineage>
</organism>
<dbReference type="InterPro" id="IPR011083">
    <property type="entry name" value="Phage_tail_collar_dom"/>
</dbReference>
<dbReference type="InterPro" id="IPR037053">
    <property type="entry name" value="Phage_tail_collar_dom_sf"/>
</dbReference>